<dbReference type="EMBL" id="CP117430">
    <property type="protein sequence ID" value="WLI19350.1"/>
    <property type="molecule type" value="Genomic_DNA"/>
</dbReference>
<accession>A0ABY9GU57</accession>
<evidence type="ECO:0000313" key="2">
    <source>
        <dbReference type="Proteomes" id="UP001230768"/>
    </source>
</evidence>
<dbReference type="Proteomes" id="UP001230768">
    <property type="component" value="Chromosome"/>
</dbReference>
<name>A0ABY9GU57_9PSED</name>
<gene>
    <name evidence="1" type="ORF">PSH88_04700</name>
</gene>
<evidence type="ECO:0000313" key="1">
    <source>
        <dbReference type="EMBL" id="WLI19350.1"/>
    </source>
</evidence>
<reference evidence="1 2" key="1">
    <citation type="submission" date="2023-02" db="EMBL/GenBank/DDBJ databases">
        <title>Evolution of Hrp T3SS in non-pathogenic Pseudomonas fluorescens.</title>
        <authorList>
            <person name="Liao K."/>
            <person name="Wei H."/>
            <person name="Gu Y."/>
        </authorList>
    </citation>
    <scope>NUCLEOTIDE SEQUENCE [LARGE SCALE GENOMIC DNA]</scope>
    <source>
        <strain evidence="1 2">FP607</strain>
    </source>
</reference>
<proteinExistence type="predicted"/>
<organism evidence="1 2">
    <name type="scientific">Pseudomonas wuhanensis</name>
    <dbReference type="NCBI Taxonomy" id="2954098"/>
    <lineage>
        <taxon>Bacteria</taxon>
        <taxon>Pseudomonadati</taxon>
        <taxon>Pseudomonadota</taxon>
        <taxon>Gammaproteobacteria</taxon>
        <taxon>Pseudomonadales</taxon>
        <taxon>Pseudomonadaceae</taxon>
        <taxon>Pseudomonas</taxon>
    </lineage>
</organism>
<dbReference type="RefSeq" id="WP_305425136.1">
    <property type="nucleotide sequence ID" value="NZ_CP117430.1"/>
</dbReference>
<sequence>MSFFDRLFYFRESDARSPLEDFLTELLAEWLRQVTLSGRISEVLTGLFKLNPSQLGNQNNLNTIVWETQHIIGPGHRAEGKRPDLIGRTTDFFLILENKIAAGFTQHQDVLGEINQLALYESYRHERVEPYGGLVLLTHFTLPPKDWSHGAVYWRDVEQYLRAFVGDSSATSISTLDYFTRQLTLFLGENGMSGTRIALQDITAYPAYQRLTEGLYGLGSIAENRLKLAFLQEDLQQLKAPRGGSGGDFIWPAFFGWTLCNGGYKPHDAHLILWSGTIAGEVYQSIKPATVGIPDLSVGIGLWCNPVSEEEQGRLNELVHQLNSLSLTQWIFSVQHRVGYGPIILLYTRRSLIDVHVQADGGDFDDIAGEFFQIHCTALLKVLSTQLPGTDKSVAQYMLDLTPAE</sequence>
<protein>
    <recommendedName>
        <fullName evidence="3">PD-(D/E)XK nuclease superfamily protein</fullName>
    </recommendedName>
</protein>
<keyword evidence="2" id="KW-1185">Reference proteome</keyword>
<evidence type="ECO:0008006" key="3">
    <source>
        <dbReference type="Google" id="ProtNLM"/>
    </source>
</evidence>